<dbReference type="Proteomes" id="UP000266673">
    <property type="component" value="Unassembled WGS sequence"/>
</dbReference>
<comment type="caution">
    <text evidence="1">The sequence shown here is derived from an EMBL/GenBank/DDBJ whole genome shotgun (WGS) entry which is preliminary data.</text>
</comment>
<evidence type="ECO:0000313" key="2">
    <source>
        <dbReference type="Proteomes" id="UP000266673"/>
    </source>
</evidence>
<dbReference type="EMBL" id="QKWP01000050">
    <property type="protein sequence ID" value="RIB28982.1"/>
    <property type="molecule type" value="Genomic_DNA"/>
</dbReference>
<keyword evidence="2" id="KW-1185">Reference proteome</keyword>
<sequence>MSLDDLNNSLVIEQSHYNNVTINKSPKIESDTEFVLISRGATENSRKDLEMSLMIAIDPNNAFTLLQRGIAYFV</sequence>
<protein>
    <submittedName>
        <fullName evidence="1">Uncharacterized protein</fullName>
    </submittedName>
</protein>
<proteinExistence type="predicted"/>
<name>A0A397W4L7_9GLOM</name>
<organism evidence="1 2">
    <name type="scientific">Gigaspora rosea</name>
    <dbReference type="NCBI Taxonomy" id="44941"/>
    <lineage>
        <taxon>Eukaryota</taxon>
        <taxon>Fungi</taxon>
        <taxon>Fungi incertae sedis</taxon>
        <taxon>Mucoromycota</taxon>
        <taxon>Glomeromycotina</taxon>
        <taxon>Glomeromycetes</taxon>
        <taxon>Diversisporales</taxon>
        <taxon>Gigasporaceae</taxon>
        <taxon>Gigaspora</taxon>
    </lineage>
</organism>
<accession>A0A397W4L7</accession>
<evidence type="ECO:0000313" key="1">
    <source>
        <dbReference type="EMBL" id="RIB28982.1"/>
    </source>
</evidence>
<reference evidence="1 2" key="1">
    <citation type="submission" date="2018-06" db="EMBL/GenBank/DDBJ databases">
        <title>Comparative genomics reveals the genomic features of Rhizophagus irregularis, R. cerebriforme, R. diaphanum and Gigaspora rosea, and their symbiotic lifestyle signature.</title>
        <authorList>
            <person name="Morin E."/>
            <person name="San Clemente H."/>
            <person name="Chen E.C.H."/>
            <person name="De La Providencia I."/>
            <person name="Hainaut M."/>
            <person name="Kuo A."/>
            <person name="Kohler A."/>
            <person name="Murat C."/>
            <person name="Tang N."/>
            <person name="Roy S."/>
            <person name="Loubradou J."/>
            <person name="Henrissat B."/>
            <person name="Grigoriev I.V."/>
            <person name="Corradi N."/>
            <person name="Roux C."/>
            <person name="Martin F.M."/>
        </authorList>
    </citation>
    <scope>NUCLEOTIDE SEQUENCE [LARGE SCALE GENOMIC DNA]</scope>
    <source>
        <strain evidence="1 2">DAOM 194757</strain>
    </source>
</reference>
<gene>
    <name evidence="1" type="ORF">C2G38_2156567</name>
</gene>
<dbReference type="OrthoDB" id="10250354at2759"/>
<dbReference type="AlphaFoldDB" id="A0A397W4L7"/>